<comment type="caution">
    <text evidence="4">The sequence shown here is derived from an EMBL/GenBank/DDBJ whole genome shotgun (WGS) entry which is preliminary data.</text>
</comment>
<dbReference type="RefSeq" id="WP_184872339.1">
    <property type="nucleotide sequence ID" value="NZ_JACHEF010000002.1"/>
</dbReference>
<dbReference type="Pfam" id="PF02678">
    <property type="entry name" value="Pirin"/>
    <property type="match status" value="1"/>
</dbReference>
<accession>A0A841P6V3</accession>
<gene>
    <name evidence="4" type="ORF">HNQ71_001916</name>
</gene>
<protein>
    <submittedName>
        <fullName evidence="4">Redox-sensitive bicupin YhaK (Pirin superfamily)</fullName>
    </submittedName>
</protein>
<evidence type="ECO:0000256" key="2">
    <source>
        <dbReference type="RuleBase" id="RU003457"/>
    </source>
</evidence>
<dbReference type="InterPro" id="IPR011051">
    <property type="entry name" value="RmlC_Cupin_sf"/>
</dbReference>
<evidence type="ECO:0000256" key="1">
    <source>
        <dbReference type="ARBA" id="ARBA00008416"/>
    </source>
</evidence>
<comment type="similarity">
    <text evidence="1 2">Belongs to the pirin family.</text>
</comment>
<dbReference type="PANTHER" id="PTHR43212:SF3">
    <property type="entry name" value="QUERCETIN 2,3-DIOXYGENASE"/>
    <property type="match status" value="1"/>
</dbReference>
<dbReference type="Proteomes" id="UP000556329">
    <property type="component" value="Unassembled WGS sequence"/>
</dbReference>
<dbReference type="InterPro" id="IPR003829">
    <property type="entry name" value="Pirin_N_dom"/>
</dbReference>
<proteinExistence type="inferred from homology"/>
<keyword evidence="5" id="KW-1185">Reference proteome</keyword>
<organism evidence="4 5">
    <name type="scientific">Mesorhizobium sangaii</name>
    <dbReference type="NCBI Taxonomy" id="505389"/>
    <lineage>
        <taxon>Bacteria</taxon>
        <taxon>Pseudomonadati</taxon>
        <taxon>Pseudomonadota</taxon>
        <taxon>Alphaproteobacteria</taxon>
        <taxon>Hyphomicrobiales</taxon>
        <taxon>Phyllobacteriaceae</taxon>
        <taxon>Mesorhizobium</taxon>
    </lineage>
</organism>
<name>A0A841P6V3_9HYPH</name>
<reference evidence="4 5" key="1">
    <citation type="submission" date="2020-08" db="EMBL/GenBank/DDBJ databases">
        <title>Genomic Encyclopedia of Type Strains, Phase IV (KMG-IV): sequencing the most valuable type-strain genomes for metagenomic binning, comparative biology and taxonomic classification.</title>
        <authorList>
            <person name="Goeker M."/>
        </authorList>
    </citation>
    <scope>NUCLEOTIDE SEQUENCE [LARGE SCALE GENOMIC DNA]</scope>
    <source>
        <strain evidence="4 5">DSM 100039</strain>
    </source>
</reference>
<feature type="domain" description="Pirin N-terminal" evidence="3">
    <location>
        <begin position="53"/>
        <end position="118"/>
    </location>
</feature>
<evidence type="ECO:0000259" key="3">
    <source>
        <dbReference type="Pfam" id="PF02678"/>
    </source>
</evidence>
<evidence type="ECO:0000313" key="5">
    <source>
        <dbReference type="Proteomes" id="UP000556329"/>
    </source>
</evidence>
<dbReference type="Gene3D" id="2.60.120.10">
    <property type="entry name" value="Jelly Rolls"/>
    <property type="match status" value="1"/>
</dbReference>
<dbReference type="InterPro" id="IPR012093">
    <property type="entry name" value="Pirin"/>
</dbReference>
<sequence length="179" mass="20061">MRYKAERAPMVIDQGMFVVHAAMPGLNIPGHPDHGYGPLALIAESFMAPDTWITMHEHVQDEIISYVPHGVMRHDDRTTGNLITDPDHLMVMNAGRSFWHEERTLAGDPPLRMLQIFVRPHTLDLEPRIQHGSLATPEPNWWRHLVGPEGGAAPFVGHAVRPGRERIDDRSGRVGPSGR</sequence>
<dbReference type="AlphaFoldDB" id="A0A841P6V3"/>
<dbReference type="PANTHER" id="PTHR43212">
    <property type="entry name" value="QUERCETIN 2,3-DIOXYGENASE"/>
    <property type="match status" value="1"/>
</dbReference>
<evidence type="ECO:0000313" key="4">
    <source>
        <dbReference type="EMBL" id="MBB6409251.1"/>
    </source>
</evidence>
<dbReference type="InterPro" id="IPR014710">
    <property type="entry name" value="RmlC-like_jellyroll"/>
</dbReference>
<dbReference type="SUPFAM" id="SSF51182">
    <property type="entry name" value="RmlC-like cupins"/>
    <property type="match status" value="1"/>
</dbReference>
<dbReference type="EMBL" id="JACHEF010000002">
    <property type="protein sequence ID" value="MBB6409251.1"/>
    <property type="molecule type" value="Genomic_DNA"/>
</dbReference>